<dbReference type="Proteomes" id="UP000281553">
    <property type="component" value="Unassembled WGS sequence"/>
</dbReference>
<protein>
    <recommendedName>
        <fullName evidence="1">5'-3' exoribonuclease 1 SH3-like domain-containing protein</fullName>
    </recommendedName>
</protein>
<dbReference type="InterPro" id="IPR041385">
    <property type="entry name" value="SH3_12"/>
</dbReference>
<evidence type="ECO:0000313" key="3">
    <source>
        <dbReference type="Proteomes" id="UP000281553"/>
    </source>
</evidence>
<dbReference type="Pfam" id="PF18129">
    <property type="entry name" value="SH3_12"/>
    <property type="match status" value="1"/>
</dbReference>
<dbReference type="AlphaFoldDB" id="A0A3P6PQL4"/>
<evidence type="ECO:0000259" key="1">
    <source>
        <dbReference type="Pfam" id="PF18129"/>
    </source>
</evidence>
<evidence type="ECO:0000313" key="2">
    <source>
        <dbReference type="EMBL" id="VDK31943.1"/>
    </source>
</evidence>
<dbReference type="EMBL" id="UYRU01001513">
    <property type="protein sequence ID" value="VDK31943.1"/>
    <property type="molecule type" value="Genomic_DNA"/>
</dbReference>
<accession>A0A3P6PQL4</accession>
<dbReference type="Gene3D" id="2.30.30.750">
    <property type="match status" value="1"/>
</dbReference>
<keyword evidence="3" id="KW-1185">Reference proteome</keyword>
<gene>
    <name evidence="2" type="ORF">DILT_LOCUS378</name>
</gene>
<proteinExistence type="predicted"/>
<dbReference type="InterPro" id="IPR047008">
    <property type="entry name" value="XRN1_SH3_sf"/>
</dbReference>
<dbReference type="OrthoDB" id="6288208at2759"/>
<organism evidence="2 3">
    <name type="scientific">Dibothriocephalus latus</name>
    <name type="common">Fish tapeworm</name>
    <name type="synonym">Diphyllobothrium latum</name>
    <dbReference type="NCBI Taxonomy" id="60516"/>
    <lineage>
        <taxon>Eukaryota</taxon>
        <taxon>Metazoa</taxon>
        <taxon>Spiralia</taxon>
        <taxon>Lophotrochozoa</taxon>
        <taxon>Platyhelminthes</taxon>
        <taxon>Cestoda</taxon>
        <taxon>Eucestoda</taxon>
        <taxon>Diphyllobothriidea</taxon>
        <taxon>Diphyllobothriidae</taxon>
        <taxon>Dibothriocephalus</taxon>
    </lineage>
</organism>
<name>A0A3P6PQL4_DIBLA</name>
<sequence>MVPDPYLEWLKTVKKRLYVFRLLDRVIYVGPSSELFGVFGVVIGCYSVNGEERLEVLFDKSFVGAISIRYVSRLPSCQSLSLLCLVAP</sequence>
<reference evidence="2 3" key="1">
    <citation type="submission" date="2018-11" db="EMBL/GenBank/DDBJ databases">
        <authorList>
            <consortium name="Pathogen Informatics"/>
        </authorList>
    </citation>
    <scope>NUCLEOTIDE SEQUENCE [LARGE SCALE GENOMIC DNA]</scope>
</reference>
<feature type="domain" description="5'-3' exoribonuclease 1 SH3-like" evidence="1">
    <location>
        <begin position="20"/>
        <end position="71"/>
    </location>
</feature>